<evidence type="ECO:0000313" key="2">
    <source>
        <dbReference type="Proteomes" id="UP000053989"/>
    </source>
</evidence>
<protein>
    <submittedName>
        <fullName evidence="1">Uncharacterized protein</fullName>
    </submittedName>
</protein>
<organism evidence="1 2">
    <name type="scientific">Scleroderma citrinum Foug A</name>
    <dbReference type="NCBI Taxonomy" id="1036808"/>
    <lineage>
        <taxon>Eukaryota</taxon>
        <taxon>Fungi</taxon>
        <taxon>Dikarya</taxon>
        <taxon>Basidiomycota</taxon>
        <taxon>Agaricomycotina</taxon>
        <taxon>Agaricomycetes</taxon>
        <taxon>Agaricomycetidae</taxon>
        <taxon>Boletales</taxon>
        <taxon>Sclerodermatineae</taxon>
        <taxon>Sclerodermataceae</taxon>
        <taxon>Scleroderma</taxon>
    </lineage>
</organism>
<gene>
    <name evidence="1" type="ORF">SCLCIDRAFT_33970</name>
</gene>
<proteinExistence type="predicted"/>
<sequence length="78" mass="8491">MASALIATRTSFIHTLHHCTKSPLVSRLAGSRERVQGSIDPMGMFGGETEWLRNVGMSQFDLHMAASTPGPTNSILMF</sequence>
<dbReference type="EMBL" id="KN822325">
    <property type="protein sequence ID" value="KIM50807.1"/>
    <property type="molecule type" value="Genomic_DNA"/>
</dbReference>
<dbReference type="HOGENOM" id="CLU_2623431_0_0_1"/>
<keyword evidence="2" id="KW-1185">Reference proteome</keyword>
<evidence type="ECO:0000313" key="1">
    <source>
        <dbReference type="EMBL" id="KIM50807.1"/>
    </source>
</evidence>
<accession>A0A0C2ZCT3</accession>
<dbReference type="Proteomes" id="UP000053989">
    <property type="component" value="Unassembled WGS sequence"/>
</dbReference>
<reference evidence="1 2" key="1">
    <citation type="submission" date="2014-04" db="EMBL/GenBank/DDBJ databases">
        <authorList>
            <consortium name="DOE Joint Genome Institute"/>
            <person name="Kuo A."/>
            <person name="Kohler A."/>
            <person name="Nagy L.G."/>
            <person name="Floudas D."/>
            <person name="Copeland A."/>
            <person name="Barry K.W."/>
            <person name="Cichocki N."/>
            <person name="Veneault-Fourrey C."/>
            <person name="LaButti K."/>
            <person name="Lindquist E.A."/>
            <person name="Lipzen A."/>
            <person name="Lundell T."/>
            <person name="Morin E."/>
            <person name="Murat C."/>
            <person name="Sun H."/>
            <person name="Tunlid A."/>
            <person name="Henrissat B."/>
            <person name="Grigoriev I.V."/>
            <person name="Hibbett D.S."/>
            <person name="Martin F."/>
            <person name="Nordberg H.P."/>
            <person name="Cantor M.N."/>
            <person name="Hua S.X."/>
        </authorList>
    </citation>
    <scope>NUCLEOTIDE SEQUENCE [LARGE SCALE GENOMIC DNA]</scope>
    <source>
        <strain evidence="1 2">Foug A</strain>
    </source>
</reference>
<dbReference type="InParanoid" id="A0A0C2ZCT3"/>
<name>A0A0C2ZCT3_9AGAM</name>
<dbReference type="AlphaFoldDB" id="A0A0C2ZCT3"/>
<reference evidence="2" key="2">
    <citation type="submission" date="2015-01" db="EMBL/GenBank/DDBJ databases">
        <title>Evolutionary Origins and Diversification of the Mycorrhizal Mutualists.</title>
        <authorList>
            <consortium name="DOE Joint Genome Institute"/>
            <consortium name="Mycorrhizal Genomics Consortium"/>
            <person name="Kohler A."/>
            <person name="Kuo A."/>
            <person name="Nagy L.G."/>
            <person name="Floudas D."/>
            <person name="Copeland A."/>
            <person name="Barry K.W."/>
            <person name="Cichocki N."/>
            <person name="Veneault-Fourrey C."/>
            <person name="LaButti K."/>
            <person name="Lindquist E.A."/>
            <person name="Lipzen A."/>
            <person name="Lundell T."/>
            <person name="Morin E."/>
            <person name="Murat C."/>
            <person name="Riley R."/>
            <person name="Ohm R."/>
            <person name="Sun H."/>
            <person name="Tunlid A."/>
            <person name="Henrissat B."/>
            <person name="Grigoriev I.V."/>
            <person name="Hibbett D.S."/>
            <person name="Martin F."/>
        </authorList>
    </citation>
    <scope>NUCLEOTIDE SEQUENCE [LARGE SCALE GENOMIC DNA]</scope>
    <source>
        <strain evidence="2">Foug A</strain>
    </source>
</reference>